<gene>
    <name evidence="1" type="ORF">O9H85_35320</name>
</gene>
<keyword evidence="2" id="KW-1185">Reference proteome</keyword>
<reference evidence="1 2" key="1">
    <citation type="submission" date="2022-12" db="EMBL/GenBank/DDBJ databases">
        <title>Draft genome sequence of Paenibacillus sp. dW9.</title>
        <authorList>
            <person name="Choi E.-W."/>
            <person name="Kim D.-U."/>
        </authorList>
    </citation>
    <scope>NUCLEOTIDE SEQUENCE [LARGE SCALE GENOMIC DNA]</scope>
    <source>
        <strain evidence="2">dW9</strain>
    </source>
</reference>
<comment type="caution">
    <text evidence="1">The sequence shown here is derived from an EMBL/GenBank/DDBJ whole genome shotgun (WGS) entry which is preliminary data.</text>
</comment>
<organism evidence="1 2">
    <name type="scientific">Paenibacillus gyeongsangnamensis</name>
    <dbReference type="NCBI Taxonomy" id="3388067"/>
    <lineage>
        <taxon>Bacteria</taxon>
        <taxon>Bacillati</taxon>
        <taxon>Bacillota</taxon>
        <taxon>Bacilli</taxon>
        <taxon>Bacillales</taxon>
        <taxon>Paenibacillaceae</taxon>
        <taxon>Paenibacillus</taxon>
    </lineage>
</organism>
<name>A0ABT4QKW9_9BACL</name>
<protein>
    <submittedName>
        <fullName evidence="1">HEAT repeat domain-containing protein</fullName>
    </submittedName>
</protein>
<proteinExistence type="predicted"/>
<sequence length="405" mass="46157">MSQPEFGPMGRHYLQSDSYGAAAFCFYRAVLEDSNNSNAWNGLVLAMSLMRREYDAQTVLARFALQAQLPYDKDMVTFAMMMYQQSPIALSEWVRAMSKRFGVGAQEKSAFAEMADELETAYNEMAARQGVEALKEQGMLNLEEFAGRRMELDWLLSESVDDIYRQIGAWLEHPDTVLNAIRMLCMLPDNRSEKLLRRACRNEQLDGKVRTHALLALRWLGVRGNARIHKMGESFVINLDDPQPELTISVPASYKPALDRMKLRMAQAQGLVSAEEYEAFASTDEPELPEALAEKVNEAEIPGLYQEVVHALIRAAYDQYYPLVPTIKGTRDWSAAFLMLMKDYVTGIGDPWNYGELEQIEMAVRHRNWLLSASPDFYESIETIRQMRARHAGTQEPQPEQSVQE</sequence>
<dbReference type="EMBL" id="JAQAGZ010000040">
    <property type="protein sequence ID" value="MCZ8517519.1"/>
    <property type="molecule type" value="Genomic_DNA"/>
</dbReference>
<evidence type="ECO:0000313" key="2">
    <source>
        <dbReference type="Proteomes" id="UP001527882"/>
    </source>
</evidence>
<accession>A0ABT4QKW9</accession>
<dbReference type="RefSeq" id="WP_269886046.1">
    <property type="nucleotide sequence ID" value="NZ_JAQAGZ010000040.1"/>
</dbReference>
<evidence type="ECO:0000313" key="1">
    <source>
        <dbReference type="EMBL" id="MCZ8517519.1"/>
    </source>
</evidence>
<dbReference type="Proteomes" id="UP001527882">
    <property type="component" value="Unassembled WGS sequence"/>
</dbReference>